<dbReference type="PANTHER" id="PTHR43713">
    <property type="entry name" value="GLUTAMATE-1-SEMIALDEHYDE 2,1-AMINOMUTASE"/>
    <property type="match status" value="1"/>
</dbReference>
<dbReference type="PANTHER" id="PTHR43713:SF3">
    <property type="entry name" value="GLUTAMATE-1-SEMIALDEHYDE 2,1-AMINOMUTASE 1, CHLOROPLASTIC-RELATED"/>
    <property type="match status" value="1"/>
</dbReference>
<gene>
    <name evidence="4" type="ORF">BR63_12245</name>
</gene>
<dbReference type="EC" id="5.4.3.8" evidence="4"/>
<evidence type="ECO:0000256" key="3">
    <source>
        <dbReference type="RuleBase" id="RU003560"/>
    </source>
</evidence>
<proteinExistence type="inferred from homology"/>
<comment type="cofactor">
    <cofactor evidence="1">
        <name>pyridoxal 5'-phosphate</name>
        <dbReference type="ChEBI" id="CHEBI:597326"/>
    </cofactor>
</comment>
<reference evidence="4 5" key="1">
    <citation type="journal article" date="2019" name="Front. Microbiol.">
        <title>Thermoanaerosceptrum fracticalcis gen. nov. sp. nov., a Novel Fumarate-Fermenting Microorganism From a Deep Fractured Carbonate Aquifer of the US Great Basin.</title>
        <authorList>
            <person name="Hamilton-Brehm S.D."/>
            <person name="Stewart L.E."/>
            <person name="Zavarin M."/>
            <person name="Caldwell M."/>
            <person name="Lawson P.A."/>
            <person name="Onstott T.C."/>
            <person name="Grzymski J."/>
            <person name="Neveux I."/>
            <person name="Lollar B.S."/>
            <person name="Russell C.E."/>
            <person name="Moser D.P."/>
        </authorList>
    </citation>
    <scope>NUCLEOTIDE SEQUENCE [LARGE SCALE GENOMIC DNA]</scope>
    <source>
        <strain evidence="4 5">DRI-13</strain>
    </source>
</reference>
<dbReference type="KEGG" id="tfr:BR63_12245"/>
<dbReference type="GO" id="GO:0008483">
    <property type="term" value="F:transaminase activity"/>
    <property type="evidence" value="ECO:0007669"/>
    <property type="project" value="InterPro"/>
</dbReference>
<evidence type="ECO:0000256" key="1">
    <source>
        <dbReference type="ARBA" id="ARBA00001933"/>
    </source>
</evidence>
<evidence type="ECO:0000313" key="4">
    <source>
        <dbReference type="EMBL" id="QNB47010.1"/>
    </source>
</evidence>
<dbReference type="InterPro" id="IPR005814">
    <property type="entry name" value="Aminotrans_3"/>
</dbReference>
<keyword evidence="5" id="KW-1185">Reference proteome</keyword>
<dbReference type="NCBIfam" id="NF004856">
    <property type="entry name" value="PRK06209.1"/>
    <property type="match status" value="1"/>
</dbReference>
<dbReference type="InterPro" id="IPR015421">
    <property type="entry name" value="PyrdxlP-dep_Trfase_major"/>
</dbReference>
<dbReference type="SUPFAM" id="SSF53383">
    <property type="entry name" value="PLP-dependent transferases"/>
    <property type="match status" value="1"/>
</dbReference>
<name>A0A7G6E4K6_THEFR</name>
<accession>A0A7G6E4K6</accession>
<dbReference type="Gene3D" id="3.90.1150.10">
    <property type="entry name" value="Aspartate Aminotransferase, domain 1"/>
    <property type="match status" value="1"/>
</dbReference>
<dbReference type="Proteomes" id="UP000515847">
    <property type="component" value="Chromosome"/>
</dbReference>
<keyword evidence="4" id="KW-0413">Isomerase</keyword>
<dbReference type="InterPro" id="IPR015422">
    <property type="entry name" value="PyrdxlP-dep_Trfase_small"/>
</dbReference>
<dbReference type="Gene3D" id="3.40.640.10">
    <property type="entry name" value="Type I PLP-dependent aspartate aminotransferase-like (Major domain)"/>
    <property type="match status" value="1"/>
</dbReference>
<evidence type="ECO:0000313" key="5">
    <source>
        <dbReference type="Proteomes" id="UP000515847"/>
    </source>
</evidence>
<protein>
    <submittedName>
        <fullName evidence="4">Glutamate-1-semialdehyde 2,1-aminomutase</fullName>
        <ecNumber evidence="4">5.4.3.8</ecNumber>
    </submittedName>
</protein>
<organism evidence="4 5">
    <name type="scientific">Thermanaerosceptrum fracticalcis</name>
    <dbReference type="NCBI Taxonomy" id="1712410"/>
    <lineage>
        <taxon>Bacteria</taxon>
        <taxon>Bacillati</taxon>
        <taxon>Bacillota</taxon>
        <taxon>Clostridia</taxon>
        <taxon>Eubacteriales</taxon>
        <taxon>Peptococcaceae</taxon>
        <taxon>Thermanaerosceptrum</taxon>
    </lineage>
</organism>
<dbReference type="AlphaFoldDB" id="A0A7G6E4K6"/>
<dbReference type="RefSeq" id="WP_034420618.1">
    <property type="nucleotide sequence ID" value="NZ_CP045798.1"/>
</dbReference>
<dbReference type="InterPro" id="IPR015424">
    <property type="entry name" value="PyrdxlP-dep_Trfase"/>
</dbReference>
<dbReference type="EMBL" id="CP045798">
    <property type="protein sequence ID" value="QNB47010.1"/>
    <property type="molecule type" value="Genomic_DNA"/>
</dbReference>
<sequence>MSLNKVYQEKAHKYIPAGAHTYSRADDGYPLNAPPILECGKGAYVWDVEGNRFLDYGMALRAVTVGYDFERISQAAIEQIHLGNNLTRASKIEVEAAEALCNLIPWVEMVKFAKNGSTVTTAALKLARAYTGKKYVAKCAQHPFFSYDDWFIGDTFMDAGVPEEYKSLTLNFNFNDIASVEALFAKYPHDIAALIMEPATTEEPQDGFLHKVQALCEKHHTVFILDEMITGFRWHLQGACAYYGVKPDLVTYGKGMANGFSVAALGGKREIMELGGIQHNGDRVFLISTTHGAEMCGLGAFVETLKVYQELNVIDQIWSSGKELCDGMNSISAELGIQQYFAFIGVPCSPNFITKDRNGRVSLEFRTLFIQEMIKNGVLMPWVALSYAHQDSEIAKTLEAARKSLLVYREALDKGIEQFLQGRPIKPVFRKKN</sequence>
<dbReference type="GO" id="GO:0042286">
    <property type="term" value="F:glutamate-1-semialdehyde 2,1-aminomutase activity"/>
    <property type="evidence" value="ECO:0007669"/>
    <property type="project" value="UniProtKB-EC"/>
</dbReference>
<dbReference type="OrthoDB" id="9807885at2"/>
<keyword evidence="2 3" id="KW-0663">Pyridoxal phosphate</keyword>
<comment type="similarity">
    <text evidence="3">Belongs to the class-III pyridoxal-phosphate-dependent aminotransferase family.</text>
</comment>
<dbReference type="Pfam" id="PF00202">
    <property type="entry name" value="Aminotran_3"/>
    <property type="match status" value="1"/>
</dbReference>
<evidence type="ECO:0000256" key="2">
    <source>
        <dbReference type="ARBA" id="ARBA00022898"/>
    </source>
</evidence>
<dbReference type="GO" id="GO:0030170">
    <property type="term" value="F:pyridoxal phosphate binding"/>
    <property type="evidence" value="ECO:0007669"/>
    <property type="project" value="InterPro"/>
</dbReference>